<dbReference type="GO" id="GO:0008168">
    <property type="term" value="F:methyltransferase activity"/>
    <property type="evidence" value="ECO:0007669"/>
    <property type="project" value="UniProtKB-KW"/>
</dbReference>
<accession>A0A0S7BG52</accession>
<evidence type="ECO:0000313" key="3">
    <source>
        <dbReference type="Proteomes" id="UP000055060"/>
    </source>
</evidence>
<dbReference type="Pfam" id="PF13649">
    <property type="entry name" value="Methyltransf_25"/>
    <property type="match status" value="1"/>
</dbReference>
<dbReference type="RefSeq" id="WP_075072153.1">
    <property type="nucleotide sequence ID" value="NZ_DF967972.1"/>
</dbReference>
<reference evidence="2" key="1">
    <citation type="submission" date="2015-07" db="EMBL/GenBank/DDBJ databases">
        <title>Draft Genome Sequences of Anaerolinea thermolimosa IMO-1, Bellilinea caldifistulae GOMI-1, Leptolinea tardivitalis YMTK-2, Levilinea saccharolytica KIBI-1,Longilinea arvoryzae KOME-1, Previously Described as Members of the Anaerolineaceae (Chloroflexi).</title>
        <authorList>
            <person name="Sekiguchi Y."/>
            <person name="Ohashi A."/>
            <person name="Matsuura N."/>
            <person name="Tourlousse M.D."/>
        </authorList>
    </citation>
    <scope>NUCLEOTIDE SEQUENCE [LARGE SCALE GENOMIC DNA]</scope>
    <source>
        <strain evidence="2">KOME-1</strain>
    </source>
</reference>
<evidence type="ECO:0000313" key="2">
    <source>
        <dbReference type="EMBL" id="GAP12753.1"/>
    </source>
</evidence>
<dbReference type="STRING" id="360412.LARV_00489"/>
<evidence type="ECO:0000259" key="1">
    <source>
        <dbReference type="Pfam" id="PF13649"/>
    </source>
</evidence>
<dbReference type="Gene3D" id="2.20.25.110">
    <property type="entry name" value="S-adenosyl-L-methionine-dependent methyltransferases"/>
    <property type="match status" value="1"/>
</dbReference>
<gene>
    <name evidence="2" type="ORF">LARV_00489</name>
</gene>
<name>A0A0S7BG52_9CHLR</name>
<dbReference type="OrthoDB" id="9811589at2"/>
<dbReference type="CDD" id="cd02440">
    <property type="entry name" value="AdoMet_MTases"/>
    <property type="match status" value="1"/>
</dbReference>
<keyword evidence="2" id="KW-0808">Transferase</keyword>
<keyword evidence="3" id="KW-1185">Reference proteome</keyword>
<dbReference type="InterPro" id="IPR029063">
    <property type="entry name" value="SAM-dependent_MTases_sf"/>
</dbReference>
<organism evidence="2">
    <name type="scientific">Longilinea arvoryzae</name>
    <dbReference type="NCBI Taxonomy" id="360412"/>
    <lineage>
        <taxon>Bacteria</taxon>
        <taxon>Bacillati</taxon>
        <taxon>Chloroflexota</taxon>
        <taxon>Anaerolineae</taxon>
        <taxon>Anaerolineales</taxon>
        <taxon>Anaerolineaceae</taxon>
        <taxon>Longilinea</taxon>
    </lineage>
</organism>
<sequence length="254" mass="29089">MGINDYAAVADLYDIYVPATFDIDFFITETKKISGDVLELMSGTGRVSIPLIEAGVNLTCVDKSAELNAVFAKKLEDLGLKAEIHQMDVRELELGRQFAMAIIPFNSFSHITSPVDQRKTLERIRQHLRPGGIFICTLTNPKVRQKTVDGQLRLLRIYPLPETGGELLLWIVENRVPEDARIVEALQFYEEYDSRGVLFSKRYIELYYRFTQRDEFEALARAAGFRVNALYGDYSRISFNEDSPFMIWVLEKAD</sequence>
<dbReference type="Gene3D" id="3.40.50.150">
    <property type="entry name" value="Vaccinia Virus protein VP39"/>
    <property type="match status" value="1"/>
</dbReference>
<dbReference type="GO" id="GO:0032259">
    <property type="term" value="P:methylation"/>
    <property type="evidence" value="ECO:0007669"/>
    <property type="project" value="UniProtKB-KW"/>
</dbReference>
<dbReference type="EMBL" id="DF967972">
    <property type="protein sequence ID" value="GAP12753.1"/>
    <property type="molecule type" value="Genomic_DNA"/>
</dbReference>
<proteinExistence type="predicted"/>
<feature type="domain" description="Methyltransferase" evidence="1">
    <location>
        <begin position="37"/>
        <end position="132"/>
    </location>
</feature>
<dbReference type="InterPro" id="IPR041698">
    <property type="entry name" value="Methyltransf_25"/>
</dbReference>
<protein>
    <submittedName>
        <fullName evidence="2">Methylase</fullName>
    </submittedName>
</protein>
<dbReference type="SUPFAM" id="SSF53335">
    <property type="entry name" value="S-adenosyl-L-methionine-dependent methyltransferases"/>
    <property type="match status" value="1"/>
</dbReference>
<dbReference type="Proteomes" id="UP000055060">
    <property type="component" value="Unassembled WGS sequence"/>
</dbReference>
<keyword evidence="2" id="KW-0489">Methyltransferase</keyword>
<dbReference type="AlphaFoldDB" id="A0A0S7BG52"/>